<evidence type="ECO:0000256" key="6">
    <source>
        <dbReference type="RuleBase" id="RU003346"/>
    </source>
</evidence>
<dbReference type="SUPFAM" id="SSF103473">
    <property type="entry name" value="MFS general substrate transporter"/>
    <property type="match status" value="1"/>
</dbReference>
<dbReference type="Pfam" id="PF00083">
    <property type="entry name" value="Sugar_tr"/>
    <property type="match status" value="1"/>
</dbReference>
<keyword evidence="5 7" id="KW-0472">Membrane</keyword>
<dbReference type="NCBIfam" id="TIGR00879">
    <property type="entry name" value="SP"/>
    <property type="match status" value="1"/>
</dbReference>
<dbReference type="InterPro" id="IPR045263">
    <property type="entry name" value="GLUT"/>
</dbReference>
<keyword evidence="3 7" id="KW-0812">Transmembrane</keyword>
<evidence type="ECO:0000313" key="9">
    <source>
        <dbReference type="EMBL" id="CAE5964860.1"/>
    </source>
</evidence>
<keyword evidence="2 6" id="KW-0813">Transport</keyword>
<evidence type="ECO:0000259" key="8">
    <source>
        <dbReference type="PROSITE" id="PS50850"/>
    </source>
</evidence>
<name>A0A8S1ZSM8_ARAAE</name>
<feature type="transmembrane region" description="Helical" evidence="7">
    <location>
        <begin position="54"/>
        <end position="73"/>
    </location>
</feature>
<dbReference type="InterPro" id="IPR036259">
    <property type="entry name" value="MFS_trans_sf"/>
</dbReference>
<evidence type="ECO:0000256" key="3">
    <source>
        <dbReference type="ARBA" id="ARBA00022692"/>
    </source>
</evidence>
<feature type="transmembrane region" description="Helical" evidence="7">
    <location>
        <begin position="149"/>
        <end position="171"/>
    </location>
</feature>
<dbReference type="GO" id="GO:0016020">
    <property type="term" value="C:membrane"/>
    <property type="evidence" value="ECO:0007669"/>
    <property type="project" value="UniProtKB-SubCell"/>
</dbReference>
<dbReference type="EMBL" id="LR999452">
    <property type="protein sequence ID" value="CAE5964860.1"/>
    <property type="molecule type" value="Genomic_DNA"/>
</dbReference>
<gene>
    <name evidence="9" type="ORF">AARE701A_LOCUS5980</name>
</gene>
<dbReference type="InterPro" id="IPR005828">
    <property type="entry name" value="MFS_sugar_transport-like"/>
</dbReference>
<feature type="transmembrane region" description="Helical" evidence="7">
    <location>
        <begin position="340"/>
        <end position="361"/>
    </location>
</feature>
<sequence>MDSVRRTYTIMRGRHIDKRVPSKDFLSALDKAETAVRLPTGTGKDIGNPSWKRSLPHVLVASLTSLLFGYHLGVVNETLESISIDLGFSGNTIAEGLVVSTCLGGAFIGSLFSGLVADGVGRRRAFQLSALPMIVGASVSASTESLEGMLLGRFLVGIGMGIGPSVTALYVTEVSPAYVRGTYGSSTQIATCIGLLGIPSSFAANSLVDFDMRTSFAGKGILEFITCFGLLVPAAMLAVFMELCVESPQWLFKRGRAAEAEAVFEKLLGGSYVKASMAELMKSDRGDDADSAKLSELLFGRSFRVVFIGSTLFALQQLSGINAVFYFSSTVFKKAGVPSASANICVGVCNLLGSTVAVVLMDKLGRKVLLIGSFAGMAVSLGLQAIAYTSLSSPFGTLFLSVGGMLLFVLSFATGAGPVPSLLLSEICPGRLRATALAVCLAVHWVINFFVGLLFLRMLEQLGSVLLNAIFGFFCVVAVIFVQKNVVETKGKSLQEIEISLLSSTQ</sequence>
<reference evidence="9" key="1">
    <citation type="submission" date="2021-01" db="EMBL/GenBank/DDBJ databases">
        <authorList>
            <person name="Bezrukov I."/>
        </authorList>
    </citation>
    <scope>NUCLEOTIDE SEQUENCE</scope>
</reference>
<protein>
    <recommendedName>
        <fullName evidence="8">Major facilitator superfamily (MFS) profile domain-containing protein</fullName>
    </recommendedName>
</protein>
<feature type="transmembrane region" description="Helical" evidence="7">
    <location>
        <begin position="305"/>
        <end position="328"/>
    </location>
</feature>
<feature type="transmembrane region" description="Helical" evidence="7">
    <location>
        <begin position="399"/>
        <end position="424"/>
    </location>
</feature>
<feature type="transmembrane region" description="Helical" evidence="7">
    <location>
        <begin position="93"/>
        <end position="113"/>
    </location>
</feature>
<dbReference type="PANTHER" id="PTHR23503:SF114">
    <property type="entry name" value="PLASTIDIC GLUCOSE TRANSPORTER 3-RELATED"/>
    <property type="match status" value="1"/>
</dbReference>
<dbReference type="InterPro" id="IPR003663">
    <property type="entry name" value="Sugar/inositol_transpt"/>
</dbReference>
<comment type="similarity">
    <text evidence="6">Belongs to the major facilitator superfamily. Sugar transporter (TC 2.A.1.1) family.</text>
</comment>
<accession>A0A8S1ZSM8</accession>
<evidence type="ECO:0000256" key="2">
    <source>
        <dbReference type="ARBA" id="ARBA00022448"/>
    </source>
</evidence>
<organism evidence="9 10">
    <name type="scientific">Arabidopsis arenosa</name>
    <name type="common">Sand rock-cress</name>
    <name type="synonym">Cardaminopsis arenosa</name>
    <dbReference type="NCBI Taxonomy" id="38785"/>
    <lineage>
        <taxon>Eukaryota</taxon>
        <taxon>Viridiplantae</taxon>
        <taxon>Streptophyta</taxon>
        <taxon>Embryophyta</taxon>
        <taxon>Tracheophyta</taxon>
        <taxon>Spermatophyta</taxon>
        <taxon>Magnoliopsida</taxon>
        <taxon>eudicotyledons</taxon>
        <taxon>Gunneridae</taxon>
        <taxon>Pentapetalae</taxon>
        <taxon>rosids</taxon>
        <taxon>malvids</taxon>
        <taxon>Brassicales</taxon>
        <taxon>Brassicaceae</taxon>
        <taxon>Camelineae</taxon>
        <taxon>Arabidopsis</taxon>
    </lineage>
</organism>
<dbReference type="PANTHER" id="PTHR23503">
    <property type="entry name" value="SOLUTE CARRIER FAMILY 2"/>
    <property type="match status" value="1"/>
</dbReference>
<evidence type="ECO:0000256" key="7">
    <source>
        <dbReference type="SAM" id="Phobius"/>
    </source>
</evidence>
<dbReference type="Gene3D" id="1.20.1250.20">
    <property type="entry name" value="MFS general substrate transporter like domains"/>
    <property type="match status" value="1"/>
</dbReference>
<evidence type="ECO:0000256" key="1">
    <source>
        <dbReference type="ARBA" id="ARBA00004141"/>
    </source>
</evidence>
<dbReference type="PROSITE" id="PS00217">
    <property type="entry name" value="SUGAR_TRANSPORT_2"/>
    <property type="match status" value="1"/>
</dbReference>
<dbReference type="AlphaFoldDB" id="A0A8S1ZSM8"/>
<dbReference type="InterPro" id="IPR005829">
    <property type="entry name" value="Sugar_transporter_CS"/>
</dbReference>
<feature type="transmembrane region" description="Helical" evidence="7">
    <location>
        <begin position="462"/>
        <end position="482"/>
    </location>
</feature>
<feature type="transmembrane region" description="Helical" evidence="7">
    <location>
        <begin position="222"/>
        <end position="245"/>
    </location>
</feature>
<keyword evidence="10" id="KW-1185">Reference proteome</keyword>
<dbReference type="PROSITE" id="PS50850">
    <property type="entry name" value="MFS"/>
    <property type="match status" value="1"/>
</dbReference>
<feature type="transmembrane region" description="Helical" evidence="7">
    <location>
        <begin position="368"/>
        <end position="387"/>
    </location>
</feature>
<keyword evidence="4 7" id="KW-1133">Transmembrane helix</keyword>
<evidence type="ECO:0000256" key="4">
    <source>
        <dbReference type="ARBA" id="ARBA00022989"/>
    </source>
</evidence>
<evidence type="ECO:0000313" key="10">
    <source>
        <dbReference type="Proteomes" id="UP000682877"/>
    </source>
</evidence>
<dbReference type="PROSITE" id="PS00216">
    <property type="entry name" value="SUGAR_TRANSPORT_1"/>
    <property type="match status" value="2"/>
</dbReference>
<dbReference type="PRINTS" id="PR00171">
    <property type="entry name" value="SUGRTRNSPORT"/>
</dbReference>
<dbReference type="GO" id="GO:0015149">
    <property type="term" value="F:hexose transmembrane transporter activity"/>
    <property type="evidence" value="ECO:0007669"/>
    <property type="project" value="TreeGrafter"/>
</dbReference>
<feature type="transmembrane region" description="Helical" evidence="7">
    <location>
        <begin position="183"/>
        <end position="202"/>
    </location>
</feature>
<evidence type="ECO:0000256" key="5">
    <source>
        <dbReference type="ARBA" id="ARBA00023136"/>
    </source>
</evidence>
<comment type="subcellular location">
    <subcellularLocation>
        <location evidence="1">Membrane</location>
        <topology evidence="1">Multi-pass membrane protein</topology>
    </subcellularLocation>
</comment>
<proteinExistence type="inferred from homology"/>
<feature type="domain" description="Major facilitator superfamily (MFS) profile" evidence="8">
    <location>
        <begin position="57"/>
        <end position="490"/>
    </location>
</feature>
<dbReference type="CDD" id="cd17315">
    <property type="entry name" value="MFS_GLUT_like"/>
    <property type="match status" value="1"/>
</dbReference>
<dbReference type="InterPro" id="IPR020846">
    <property type="entry name" value="MFS_dom"/>
</dbReference>
<dbReference type="Proteomes" id="UP000682877">
    <property type="component" value="Chromosome 2"/>
</dbReference>
<feature type="transmembrane region" description="Helical" evidence="7">
    <location>
        <begin position="436"/>
        <end position="456"/>
    </location>
</feature>